<feature type="chain" id="PRO_5035252887" evidence="1">
    <location>
        <begin position="20"/>
        <end position="459"/>
    </location>
</feature>
<dbReference type="InterPro" id="IPR013424">
    <property type="entry name" value="Ice-binding_C"/>
</dbReference>
<evidence type="ECO:0000313" key="4">
    <source>
        <dbReference type="Proteomes" id="UP000629098"/>
    </source>
</evidence>
<comment type="caution">
    <text evidence="3">The sequence shown here is derived from an EMBL/GenBank/DDBJ whole genome shotgun (WGS) entry which is preliminary data.</text>
</comment>
<reference evidence="3" key="1">
    <citation type="submission" date="2020-09" db="EMBL/GenBank/DDBJ databases">
        <title>Iningainema tapete sp. nov. (Scytonemataceae, Cyanobacteria) from greenhouses in central Florida (USA) produces two types of nodularin with biosynthetic potential for microcystin-LR and anabaenopeptins.</title>
        <authorList>
            <person name="Berthold D.E."/>
            <person name="Lefler F.W."/>
            <person name="Huang I.-S."/>
            <person name="Abdulla H."/>
            <person name="Zimba P.V."/>
            <person name="Laughinghouse H.D. IV."/>
        </authorList>
    </citation>
    <scope>NUCLEOTIDE SEQUENCE</scope>
    <source>
        <strain evidence="3">BLCCT55</strain>
    </source>
</reference>
<dbReference type="EMBL" id="JACXAE010000074">
    <property type="protein sequence ID" value="MBD2775055.1"/>
    <property type="molecule type" value="Genomic_DNA"/>
</dbReference>
<dbReference type="Pfam" id="PF07589">
    <property type="entry name" value="PEP-CTERM"/>
    <property type="match status" value="1"/>
</dbReference>
<keyword evidence="1" id="KW-0732">Signal</keyword>
<dbReference type="Gene3D" id="2.120.10.30">
    <property type="entry name" value="TolB, C-terminal domain"/>
    <property type="match status" value="2"/>
</dbReference>
<dbReference type="Proteomes" id="UP000629098">
    <property type="component" value="Unassembled WGS sequence"/>
</dbReference>
<keyword evidence="4" id="KW-1185">Reference proteome</keyword>
<dbReference type="NCBIfam" id="NF033206">
    <property type="entry name" value="ScyE_fam"/>
    <property type="match status" value="1"/>
</dbReference>
<dbReference type="InterPro" id="IPR048031">
    <property type="entry name" value="ScyD/ScyE-like"/>
</dbReference>
<evidence type="ECO:0000256" key="1">
    <source>
        <dbReference type="SAM" id="SignalP"/>
    </source>
</evidence>
<dbReference type="RefSeq" id="WP_190832934.1">
    <property type="nucleotide sequence ID" value="NZ_CAWPPI010000074.1"/>
</dbReference>
<dbReference type="InterPro" id="IPR011042">
    <property type="entry name" value="6-blade_b-propeller_TolB-like"/>
</dbReference>
<feature type="signal peptide" evidence="1">
    <location>
        <begin position="1"/>
        <end position="19"/>
    </location>
</feature>
<accession>A0A8J6XEL6</accession>
<proteinExistence type="predicted"/>
<feature type="domain" description="Ice-binding protein C-terminal" evidence="2">
    <location>
        <begin position="417"/>
        <end position="441"/>
    </location>
</feature>
<evidence type="ECO:0000259" key="2">
    <source>
        <dbReference type="Pfam" id="PF07589"/>
    </source>
</evidence>
<dbReference type="NCBIfam" id="TIGR02595">
    <property type="entry name" value="PEP_CTERM"/>
    <property type="match status" value="1"/>
</dbReference>
<organism evidence="3 4">
    <name type="scientific">Iningainema tapete BLCC-T55</name>
    <dbReference type="NCBI Taxonomy" id="2748662"/>
    <lineage>
        <taxon>Bacteria</taxon>
        <taxon>Bacillati</taxon>
        <taxon>Cyanobacteriota</taxon>
        <taxon>Cyanophyceae</taxon>
        <taxon>Nostocales</taxon>
        <taxon>Scytonemataceae</taxon>
        <taxon>Iningainema tapete</taxon>
    </lineage>
</organism>
<name>A0A8J6XEL6_9CYAN</name>
<sequence>MKLKSFALTFLTLCVAAFAAEAKSAQAVSLSVLADGLDNPRNLDWDKDGNLYVTYSGRGGDGDGGQRCIPSPSAQYIPLCAGPTGGVIKIAPDGTKTNFLNNLTSIALVPSGEQAAGPADWKFDSQGNAYFLTGVAGDPNARDAILKSPDLGKLYKVDVSTGALTTLADFAAYESANNVDGSDLISNPYAFTIKGNTAYVVDGGANVVYSVGLDGSGIKNAKALPPQLIPTSQLEFPQLPEGVVDPTGGAPPPPGFAIAENGLPVSQQSIPTAITVAPDGTLTLAEYTYFPYPEGKARVYSINPDTLEATVIDNGYTQLTGVTYDGDGNRYLLQHINQSEWKGIQQGGIITGDISGSIIKVALDGTKETIWSGNGLEAASGLFFGPDGYLYTANRARLAETGQVLRIDPRTGGSSASVPEPASLLGLFTLGTIGAATKLRKRKRQEELGEEVLAKVETI</sequence>
<dbReference type="AlphaFoldDB" id="A0A8J6XEL6"/>
<evidence type="ECO:0000313" key="3">
    <source>
        <dbReference type="EMBL" id="MBD2775055.1"/>
    </source>
</evidence>
<dbReference type="SUPFAM" id="SSF101898">
    <property type="entry name" value="NHL repeat"/>
    <property type="match status" value="1"/>
</dbReference>
<protein>
    <submittedName>
        <fullName evidence="3">ScyD/ScyE family protein</fullName>
    </submittedName>
</protein>
<gene>
    <name evidence="3" type="ORF">ICL16_24060</name>
</gene>